<comment type="caution">
    <text evidence="10">The sequence shown here is derived from an EMBL/GenBank/DDBJ whole genome shotgun (WGS) entry which is preliminary data.</text>
</comment>
<evidence type="ECO:0000256" key="8">
    <source>
        <dbReference type="HAMAP-Rule" id="MF_00440"/>
    </source>
</evidence>
<gene>
    <name evidence="8" type="primary">nrdR</name>
    <name evidence="10" type="ORF">EV695_1618</name>
</gene>
<dbReference type="GO" id="GO:0008270">
    <property type="term" value="F:zinc ion binding"/>
    <property type="evidence" value="ECO:0007669"/>
    <property type="project" value="UniProtKB-UniRule"/>
</dbReference>
<keyword evidence="11" id="KW-1185">Reference proteome</keyword>
<keyword evidence="7 8" id="KW-0804">Transcription</keyword>
<dbReference type="PROSITE" id="PS51161">
    <property type="entry name" value="ATP_CONE"/>
    <property type="match status" value="1"/>
</dbReference>
<dbReference type="Pfam" id="PF22811">
    <property type="entry name" value="Zn_ribbon_NrdR"/>
    <property type="match status" value="1"/>
</dbReference>
<dbReference type="RefSeq" id="WP_131905420.1">
    <property type="nucleotide sequence ID" value="NZ_BAAAFU010000004.1"/>
</dbReference>
<dbReference type="HAMAP" id="MF_00440">
    <property type="entry name" value="NrdR"/>
    <property type="match status" value="1"/>
</dbReference>
<dbReference type="GO" id="GO:0005524">
    <property type="term" value="F:ATP binding"/>
    <property type="evidence" value="ECO:0007669"/>
    <property type="project" value="UniProtKB-UniRule"/>
</dbReference>
<evidence type="ECO:0000256" key="1">
    <source>
        <dbReference type="ARBA" id="ARBA00022491"/>
    </source>
</evidence>
<dbReference type="InterPro" id="IPR003796">
    <property type="entry name" value="RNR_NrdR-like"/>
</dbReference>
<evidence type="ECO:0000256" key="3">
    <source>
        <dbReference type="ARBA" id="ARBA00022771"/>
    </source>
</evidence>
<dbReference type="OrthoDB" id="9807461at2"/>
<evidence type="ECO:0000256" key="4">
    <source>
        <dbReference type="ARBA" id="ARBA00022840"/>
    </source>
</evidence>
<keyword evidence="3 8" id="KW-0863">Zinc-finger</keyword>
<comment type="similarity">
    <text evidence="8">Belongs to the NrdR family.</text>
</comment>
<keyword evidence="5 8" id="KW-0805">Transcription regulation</keyword>
<dbReference type="Pfam" id="PF03477">
    <property type="entry name" value="ATP-cone"/>
    <property type="match status" value="1"/>
</dbReference>
<evidence type="ECO:0000313" key="10">
    <source>
        <dbReference type="EMBL" id="TCJ87116.1"/>
    </source>
</evidence>
<accession>A0A4R1EYY7</accession>
<dbReference type="GO" id="GO:0003677">
    <property type="term" value="F:DNA binding"/>
    <property type="evidence" value="ECO:0007669"/>
    <property type="project" value="UniProtKB-KW"/>
</dbReference>
<dbReference type="InterPro" id="IPR005144">
    <property type="entry name" value="ATP-cone_dom"/>
</dbReference>
<dbReference type="Proteomes" id="UP000294887">
    <property type="component" value="Unassembled WGS sequence"/>
</dbReference>
<feature type="zinc finger region" evidence="8">
    <location>
        <begin position="3"/>
        <end position="34"/>
    </location>
</feature>
<comment type="function">
    <text evidence="8">Negatively regulates transcription of bacterial ribonucleotide reductase nrd genes and operons by binding to NrdR-boxes.</text>
</comment>
<protein>
    <recommendedName>
        <fullName evidence="8">Transcriptional repressor NrdR</fullName>
    </recommendedName>
</protein>
<keyword evidence="4 8" id="KW-0067">ATP-binding</keyword>
<dbReference type="PANTHER" id="PTHR30455">
    <property type="entry name" value="TRANSCRIPTIONAL REPRESSOR NRDR"/>
    <property type="match status" value="1"/>
</dbReference>
<dbReference type="EMBL" id="SMFQ01000003">
    <property type="protein sequence ID" value="TCJ87116.1"/>
    <property type="molecule type" value="Genomic_DNA"/>
</dbReference>
<comment type="cofactor">
    <cofactor evidence="8">
        <name>Zn(2+)</name>
        <dbReference type="ChEBI" id="CHEBI:29105"/>
    </cofactor>
    <text evidence="8">Binds 1 zinc ion.</text>
</comment>
<keyword evidence="8" id="KW-0479">Metal-binding</keyword>
<organism evidence="10 11">
    <name type="scientific">Cocleimonas flava</name>
    <dbReference type="NCBI Taxonomy" id="634765"/>
    <lineage>
        <taxon>Bacteria</taxon>
        <taxon>Pseudomonadati</taxon>
        <taxon>Pseudomonadota</taxon>
        <taxon>Gammaproteobacteria</taxon>
        <taxon>Thiotrichales</taxon>
        <taxon>Thiotrichaceae</taxon>
        <taxon>Cocleimonas</taxon>
    </lineage>
</organism>
<sequence>MHCPFCGEDDTRVVDSRLASEGDQVRRRRECTSCNERFSTYEIAVFNMPQVTKSGGEKQAFNEHKLRAGLMRATQKRPVDSKSIDRAVMDIQKRILAREGSTDKNDKSDLTTNLIGEFVMEELRKLDDVAYIRFASVYRDFNDIGEFIDAIEGLENSPSPELKKRQNKLPGT</sequence>
<evidence type="ECO:0000256" key="5">
    <source>
        <dbReference type="ARBA" id="ARBA00023015"/>
    </source>
</evidence>
<dbReference type="AlphaFoldDB" id="A0A4R1EYY7"/>
<keyword evidence="6 8" id="KW-0238">DNA-binding</keyword>
<evidence type="ECO:0000313" key="11">
    <source>
        <dbReference type="Proteomes" id="UP000294887"/>
    </source>
</evidence>
<reference evidence="10 11" key="1">
    <citation type="submission" date="2019-03" db="EMBL/GenBank/DDBJ databases">
        <title>Genomic Encyclopedia of Type Strains, Phase IV (KMG-IV): sequencing the most valuable type-strain genomes for metagenomic binning, comparative biology and taxonomic classification.</title>
        <authorList>
            <person name="Goeker M."/>
        </authorList>
    </citation>
    <scope>NUCLEOTIDE SEQUENCE [LARGE SCALE GENOMIC DNA]</scope>
    <source>
        <strain evidence="10 11">DSM 24830</strain>
    </source>
</reference>
<keyword evidence="8" id="KW-0862">Zinc</keyword>
<evidence type="ECO:0000256" key="2">
    <source>
        <dbReference type="ARBA" id="ARBA00022741"/>
    </source>
</evidence>
<proteinExistence type="inferred from homology"/>
<evidence type="ECO:0000259" key="9">
    <source>
        <dbReference type="PROSITE" id="PS51161"/>
    </source>
</evidence>
<keyword evidence="2 8" id="KW-0547">Nucleotide-binding</keyword>
<evidence type="ECO:0000256" key="7">
    <source>
        <dbReference type="ARBA" id="ARBA00023163"/>
    </source>
</evidence>
<dbReference type="PANTHER" id="PTHR30455:SF2">
    <property type="entry name" value="TRANSCRIPTIONAL REPRESSOR NRDR"/>
    <property type="match status" value="1"/>
</dbReference>
<keyword evidence="1 8" id="KW-0678">Repressor</keyword>
<name>A0A4R1EYY7_9GAMM</name>
<evidence type="ECO:0000256" key="6">
    <source>
        <dbReference type="ARBA" id="ARBA00023125"/>
    </source>
</evidence>
<feature type="domain" description="ATP-cone" evidence="9">
    <location>
        <begin position="49"/>
        <end position="146"/>
    </location>
</feature>
<dbReference type="GO" id="GO:0045892">
    <property type="term" value="P:negative regulation of DNA-templated transcription"/>
    <property type="evidence" value="ECO:0007669"/>
    <property type="project" value="UniProtKB-UniRule"/>
</dbReference>
<dbReference type="NCBIfam" id="TIGR00244">
    <property type="entry name" value="transcriptional regulator NrdR"/>
    <property type="match status" value="1"/>
</dbReference>
<dbReference type="InterPro" id="IPR055173">
    <property type="entry name" value="NrdR-like_N"/>
</dbReference>